<comment type="caution">
    <text evidence="3">The sequence shown here is derived from an EMBL/GenBank/DDBJ whole genome shotgun (WGS) entry which is preliminary data.</text>
</comment>
<evidence type="ECO:0000259" key="1">
    <source>
        <dbReference type="Pfam" id="PF00534"/>
    </source>
</evidence>
<dbReference type="Pfam" id="PF00534">
    <property type="entry name" value="Glycos_transf_1"/>
    <property type="match status" value="1"/>
</dbReference>
<evidence type="ECO:0000313" key="3">
    <source>
        <dbReference type="EMBL" id="ESK60691.1"/>
    </source>
</evidence>
<dbReference type="PATRIC" id="fig|1121864.4.peg.1431"/>
<proteinExistence type="predicted"/>
<dbReference type="AlphaFoldDB" id="S1RM01"/>
<dbReference type="Pfam" id="PF13439">
    <property type="entry name" value="Glyco_transf_4"/>
    <property type="match status" value="1"/>
</dbReference>
<accession>S1RM01</accession>
<keyword evidence="4" id="KW-1185">Reference proteome</keyword>
<dbReference type="HOGENOM" id="CLU_009583_33_0_9"/>
<dbReference type="OrthoDB" id="9804196at2"/>
<dbReference type="InterPro" id="IPR050194">
    <property type="entry name" value="Glycosyltransferase_grp1"/>
</dbReference>
<dbReference type="GO" id="GO:0016757">
    <property type="term" value="F:glycosyltransferase activity"/>
    <property type="evidence" value="ECO:0007669"/>
    <property type="project" value="InterPro"/>
</dbReference>
<protein>
    <recommendedName>
        <fullName evidence="5">Glycosyl transferase family 1 domain-containing protein</fullName>
    </recommendedName>
</protein>
<dbReference type="SUPFAM" id="SSF53756">
    <property type="entry name" value="UDP-Glycosyltransferase/glycogen phosphorylase"/>
    <property type="match status" value="1"/>
</dbReference>
<dbReference type="InterPro" id="IPR001296">
    <property type="entry name" value="Glyco_trans_1"/>
</dbReference>
<dbReference type="InterPro" id="IPR028098">
    <property type="entry name" value="Glyco_trans_4-like_N"/>
</dbReference>
<dbReference type="Proteomes" id="UP000017415">
    <property type="component" value="Unassembled WGS sequence"/>
</dbReference>
<gene>
    <name evidence="3" type="ORF">OMO_02354</name>
</gene>
<dbReference type="EMBL" id="AHYS01000011">
    <property type="protein sequence ID" value="ESK60691.1"/>
    <property type="molecule type" value="Genomic_DNA"/>
</dbReference>
<dbReference type="PANTHER" id="PTHR45947:SF3">
    <property type="entry name" value="SULFOQUINOVOSYL TRANSFERASE SQD2"/>
    <property type="match status" value="1"/>
</dbReference>
<evidence type="ECO:0008006" key="5">
    <source>
        <dbReference type="Google" id="ProtNLM"/>
    </source>
</evidence>
<dbReference type="GeneID" id="60871055"/>
<feature type="domain" description="Glycosyl transferase family 1" evidence="1">
    <location>
        <begin position="183"/>
        <end position="329"/>
    </location>
</feature>
<evidence type="ECO:0000259" key="2">
    <source>
        <dbReference type="Pfam" id="PF13439"/>
    </source>
</evidence>
<dbReference type="RefSeq" id="WP_016251579.1">
    <property type="nucleotide sequence ID" value="NZ_ASWI01000004.1"/>
</dbReference>
<evidence type="ECO:0000313" key="4">
    <source>
        <dbReference type="Proteomes" id="UP000017415"/>
    </source>
</evidence>
<dbReference type="PANTHER" id="PTHR45947">
    <property type="entry name" value="SULFOQUINOVOSYL TRANSFERASE SQD2"/>
    <property type="match status" value="1"/>
</dbReference>
<dbReference type="eggNOG" id="COG0438">
    <property type="taxonomic scope" value="Bacteria"/>
</dbReference>
<sequence length="359" mass="41357">MVKRVLHIINGMGTGGAEKNIMNWYRNIDTSKIQFDFLVRSNQDFYKEEIQSLGGKYFKVSPFPKKILKNISQTYLILKKEGYECIHVHGNALIYIFPLLIARLLNYKKIIFHCHSTRANGFIASMIHKINKKFVNRLVTHQLACSKEALHFCFGNIDNGIIINNAMDLKRFQKGDVDYLYNELNLDKEYAIFGHIGRFLPVKNQKFIVDVFEKILIKRKKSYLLLIGSGPQKSEIIEYVNEKNLSDYILFLGERNDIEALLQIIDVIIFPSIYEGIPLVVVESQASLTKVVYSDTINPEVGLTPYAISESLKSGPSDWAELVLNFMEKDIKCNIEKIFNDNGYTIDSIVEKLYLIYEV</sequence>
<name>S1RM01_9ENTE</name>
<organism evidence="3 4">
    <name type="scientific">Enterococcus cecorum DSM 20682 = ATCC 43198</name>
    <dbReference type="NCBI Taxonomy" id="1121864"/>
    <lineage>
        <taxon>Bacteria</taxon>
        <taxon>Bacillati</taxon>
        <taxon>Bacillota</taxon>
        <taxon>Bacilli</taxon>
        <taxon>Lactobacillales</taxon>
        <taxon>Enterococcaceae</taxon>
        <taxon>Enterococcus</taxon>
    </lineage>
</organism>
<feature type="domain" description="Glycosyltransferase subfamily 4-like N-terminal" evidence="2">
    <location>
        <begin position="15"/>
        <end position="148"/>
    </location>
</feature>
<dbReference type="Gene3D" id="3.40.50.2000">
    <property type="entry name" value="Glycogen Phosphorylase B"/>
    <property type="match status" value="2"/>
</dbReference>
<reference evidence="3 4" key="1">
    <citation type="submission" date="2013-10" db="EMBL/GenBank/DDBJ databases">
        <title>The Genome Sequence of Enterococcus cecorum DSM 20682 (= ATCC 43198) (Illumina assembly).</title>
        <authorList>
            <consortium name="The Broad Institute Genomics Platform"/>
            <consortium name="The Broad Institute Genome Sequencing Center for Infectious Disease"/>
            <person name="Earl A."/>
            <person name="Russ C."/>
            <person name="Gilmore M."/>
            <person name="Surin D."/>
            <person name="Walker B."/>
            <person name="Young S."/>
            <person name="Zeng Q."/>
            <person name="Gargeya S."/>
            <person name="Fitzgerald M."/>
            <person name="Haas B."/>
            <person name="Abouelleil A."/>
            <person name="Allen A.W."/>
            <person name="Alvarado L."/>
            <person name="Arachchi H.M."/>
            <person name="Berlin A.M."/>
            <person name="Chapman S.B."/>
            <person name="Gainer-Dewar J."/>
            <person name="Goldberg J."/>
            <person name="Griggs A."/>
            <person name="Gujja S."/>
            <person name="Hansen M."/>
            <person name="Howarth C."/>
            <person name="Imamovic A."/>
            <person name="Ireland A."/>
            <person name="Larimer J."/>
            <person name="McCowan C."/>
            <person name="Murphy C."/>
            <person name="Pearson M."/>
            <person name="Poon T.W."/>
            <person name="Priest M."/>
            <person name="Roberts A."/>
            <person name="Saif S."/>
            <person name="Shea T."/>
            <person name="Sisk P."/>
            <person name="Sykes S."/>
            <person name="Wortman J."/>
            <person name="Nusbaum C."/>
            <person name="Birren B."/>
        </authorList>
    </citation>
    <scope>NUCLEOTIDE SEQUENCE [LARGE SCALE GENOMIC DNA]</scope>
    <source>
        <strain evidence="3 4">ATCC 43198</strain>
    </source>
</reference>